<gene>
    <name evidence="1" type="ORF">OO17_13045</name>
</gene>
<dbReference type="PATRIC" id="fig|1076.23.peg.2698"/>
<dbReference type="InterPro" id="IPR045499">
    <property type="entry name" value="DUF6492"/>
</dbReference>
<name>A0A0D7ENH9_RHOPL</name>
<sequence length="310" mass="34806">MTCSFRGDFEICALLCESVDRFVPDIVQHLLYVPASDLALFAPLASARRRIIAEETLLPAWFWKIPMPPARWRRLLSLPRRNIYLTPFSLPVRGWIAQQIMKIAGAAQSPTEIILHVDSDAEFVRPFSVDDLYQAGAGVRLFRRPHVDAGGHRSWHLSASQLMGLPPDEFHDGDYIDSLVVWRRSVVRQMIERIAQIGGRDWRIQLARTQHFSEYLLYGVFAERVLGLAEAGLAVAPMSLCHTRWSDAFADAEDETNFITSLDPRMIASCVQSTIALSLPQRRALHERMVAFAASQDPASGAGAAIADRR</sequence>
<dbReference type="AlphaFoldDB" id="A0A0D7ENH9"/>
<proteinExistence type="predicted"/>
<dbReference type="EMBL" id="JXXE01000261">
    <property type="protein sequence ID" value="KIZ42338.1"/>
    <property type="molecule type" value="Genomic_DNA"/>
</dbReference>
<comment type="caution">
    <text evidence="1">The sequence shown here is derived from an EMBL/GenBank/DDBJ whole genome shotgun (WGS) entry which is preliminary data.</text>
</comment>
<dbReference type="Pfam" id="PF20102">
    <property type="entry name" value="DUF6492"/>
    <property type="match status" value="1"/>
</dbReference>
<evidence type="ECO:0000313" key="2">
    <source>
        <dbReference type="Proteomes" id="UP000032515"/>
    </source>
</evidence>
<organism evidence="1 2">
    <name type="scientific">Rhodopseudomonas palustris</name>
    <dbReference type="NCBI Taxonomy" id="1076"/>
    <lineage>
        <taxon>Bacteria</taxon>
        <taxon>Pseudomonadati</taxon>
        <taxon>Pseudomonadota</taxon>
        <taxon>Alphaproteobacteria</taxon>
        <taxon>Hyphomicrobiales</taxon>
        <taxon>Nitrobacteraceae</taxon>
        <taxon>Rhodopseudomonas</taxon>
    </lineage>
</organism>
<dbReference type="Proteomes" id="UP000032515">
    <property type="component" value="Unassembled WGS sequence"/>
</dbReference>
<protein>
    <submittedName>
        <fullName evidence="1">Uncharacterized protein</fullName>
    </submittedName>
</protein>
<accession>A0A0D7ENH9</accession>
<evidence type="ECO:0000313" key="1">
    <source>
        <dbReference type="EMBL" id="KIZ42338.1"/>
    </source>
</evidence>
<reference evidence="1 2" key="1">
    <citation type="submission" date="2014-11" db="EMBL/GenBank/DDBJ databases">
        <title>Genomics and ecophysiology of heterotrophic nitrogen fixing bacteria isolated from estuarine surface water.</title>
        <authorList>
            <person name="Bentzon-Tilia M."/>
            <person name="Severin I."/>
            <person name="Hansen L.H."/>
            <person name="Riemann L."/>
        </authorList>
    </citation>
    <scope>NUCLEOTIDE SEQUENCE [LARGE SCALE GENOMIC DNA]</scope>
    <source>
        <strain evidence="1 2">BAL398</strain>
    </source>
</reference>